<evidence type="ECO:0000256" key="4">
    <source>
        <dbReference type="ARBA" id="ARBA00022692"/>
    </source>
</evidence>
<keyword evidence="3 7" id="KW-0813">Transport</keyword>
<dbReference type="GO" id="GO:0005886">
    <property type="term" value="C:plasma membrane"/>
    <property type="evidence" value="ECO:0007669"/>
    <property type="project" value="TreeGrafter"/>
</dbReference>
<reference evidence="9 10" key="1">
    <citation type="submission" date="2020-01" db="EMBL/GenBank/DDBJ databases">
        <authorList>
            <person name="Gupta K D."/>
        </authorList>
    </citation>
    <scope>NUCLEOTIDE SEQUENCE [LARGE SCALE GENOMIC DNA]</scope>
</reference>
<accession>A0A8S0XYA5</accession>
<evidence type="ECO:0000256" key="2">
    <source>
        <dbReference type="ARBA" id="ARBA00008974"/>
    </source>
</evidence>
<feature type="transmembrane region" description="Helical" evidence="8">
    <location>
        <begin position="207"/>
        <end position="224"/>
    </location>
</feature>
<feature type="transmembrane region" description="Helical" evidence="8">
    <location>
        <begin position="370"/>
        <end position="392"/>
    </location>
</feature>
<dbReference type="GO" id="GO:0022857">
    <property type="term" value="F:transmembrane transporter activity"/>
    <property type="evidence" value="ECO:0007669"/>
    <property type="project" value="InterPro"/>
</dbReference>
<dbReference type="Proteomes" id="UP000467700">
    <property type="component" value="Unassembled WGS sequence"/>
</dbReference>
<dbReference type="EMBL" id="CACVBS010000068">
    <property type="protein sequence ID" value="CAA7268421.1"/>
    <property type="molecule type" value="Genomic_DNA"/>
</dbReference>
<gene>
    <name evidence="9" type="ORF">AAE3_LOCUS10555</name>
</gene>
<feature type="transmembrane region" description="Helical" evidence="8">
    <location>
        <begin position="398"/>
        <end position="420"/>
    </location>
</feature>
<dbReference type="InterPro" id="IPR026030">
    <property type="entry name" value="Pur-cyt_permease_Fcy2/21/22"/>
</dbReference>
<feature type="transmembrane region" description="Helical" evidence="8">
    <location>
        <begin position="70"/>
        <end position="97"/>
    </location>
</feature>
<dbReference type="InterPro" id="IPR001248">
    <property type="entry name" value="Pur-cyt_permease"/>
</dbReference>
<protein>
    <recommendedName>
        <fullName evidence="11">Purine-cytosine permease</fullName>
    </recommendedName>
</protein>
<feature type="transmembrane region" description="Helical" evidence="8">
    <location>
        <begin position="441"/>
        <end position="464"/>
    </location>
</feature>
<evidence type="ECO:0000256" key="8">
    <source>
        <dbReference type="SAM" id="Phobius"/>
    </source>
</evidence>
<comment type="similarity">
    <text evidence="2 7">Belongs to the purine-cytosine permease (2.A.39) family.</text>
</comment>
<feature type="transmembrane region" description="Helical" evidence="8">
    <location>
        <begin position="236"/>
        <end position="255"/>
    </location>
</feature>
<dbReference type="Gene3D" id="1.10.4160.10">
    <property type="entry name" value="Hydantoin permease"/>
    <property type="match status" value="1"/>
</dbReference>
<dbReference type="PANTHER" id="PTHR31806">
    <property type="entry name" value="PURINE-CYTOSINE PERMEASE FCY2-RELATED"/>
    <property type="match status" value="1"/>
</dbReference>
<proteinExistence type="inferred from homology"/>
<evidence type="ECO:0000256" key="6">
    <source>
        <dbReference type="ARBA" id="ARBA00023136"/>
    </source>
</evidence>
<feature type="transmembrane region" description="Helical" evidence="8">
    <location>
        <begin position="133"/>
        <end position="157"/>
    </location>
</feature>
<dbReference type="OrthoDB" id="2116389at2759"/>
<feature type="transmembrane region" description="Helical" evidence="8">
    <location>
        <begin position="103"/>
        <end position="121"/>
    </location>
</feature>
<evidence type="ECO:0000313" key="9">
    <source>
        <dbReference type="EMBL" id="CAA7268421.1"/>
    </source>
</evidence>
<evidence type="ECO:0000256" key="1">
    <source>
        <dbReference type="ARBA" id="ARBA00004141"/>
    </source>
</evidence>
<organism evidence="9 10">
    <name type="scientific">Cyclocybe aegerita</name>
    <name type="common">Black poplar mushroom</name>
    <name type="synonym">Agrocybe aegerita</name>
    <dbReference type="NCBI Taxonomy" id="1973307"/>
    <lineage>
        <taxon>Eukaryota</taxon>
        <taxon>Fungi</taxon>
        <taxon>Dikarya</taxon>
        <taxon>Basidiomycota</taxon>
        <taxon>Agaricomycotina</taxon>
        <taxon>Agaricomycetes</taxon>
        <taxon>Agaricomycetidae</taxon>
        <taxon>Agaricales</taxon>
        <taxon>Agaricineae</taxon>
        <taxon>Bolbitiaceae</taxon>
        <taxon>Cyclocybe</taxon>
    </lineage>
</organism>
<feature type="transmembrane region" description="Helical" evidence="8">
    <location>
        <begin position="177"/>
        <end position="198"/>
    </location>
</feature>
<comment type="caution">
    <text evidence="9">The sequence shown here is derived from an EMBL/GenBank/DDBJ whole genome shotgun (WGS) entry which is preliminary data.</text>
</comment>
<keyword evidence="4 8" id="KW-0812">Transmembrane</keyword>
<keyword evidence="10" id="KW-1185">Reference proteome</keyword>
<feature type="transmembrane region" description="Helical" evidence="8">
    <location>
        <begin position="476"/>
        <end position="495"/>
    </location>
</feature>
<evidence type="ECO:0000256" key="3">
    <source>
        <dbReference type="ARBA" id="ARBA00022448"/>
    </source>
</evidence>
<dbReference type="AlphaFoldDB" id="A0A8S0XYA5"/>
<dbReference type="PIRSF" id="PIRSF002744">
    <property type="entry name" value="Pur-cyt_permease"/>
    <property type="match status" value="1"/>
</dbReference>
<name>A0A8S0XYA5_CYCAE</name>
<evidence type="ECO:0000256" key="5">
    <source>
        <dbReference type="ARBA" id="ARBA00022989"/>
    </source>
</evidence>
<keyword evidence="5 8" id="KW-1133">Transmembrane helix</keyword>
<evidence type="ECO:0000256" key="7">
    <source>
        <dbReference type="PIRNR" id="PIRNR002744"/>
    </source>
</evidence>
<feature type="transmembrane region" description="Helical" evidence="8">
    <location>
        <begin position="327"/>
        <end position="350"/>
    </location>
</feature>
<feature type="transmembrane region" description="Helical" evidence="8">
    <location>
        <begin position="275"/>
        <end position="307"/>
    </location>
</feature>
<keyword evidence="6 7" id="KW-0472">Membrane</keyword>
<dbReference type="Pfam" id="PF02133">
    <property type="entry name" value="Transp_cyt_pur"/>
    <property type="match status" value="1"/>
</dbReference>
<evidence type="ECO:0008006" key="11">
    <source>
        <dbReference type="Google" id="ProtNLM"/>
    </source>
</evidence>
<evidence type="ECO:0000313" key="10">
    <source>
        <dbReference type="Proteomes" id="UP000467700"/>
    </source>
</evidence>
<sequence>MSLDEKEKVRDVAVEDSLEKHSVDVEAASLHVASPFRGKWATRLAHWGVEARGIQPVPLEERTDTQYYKIFAVFMSSNLTILTLSTGTLGPVVFGLSVRDSCLIILAFTAFCTIFPAYLVTWGPKLGMRQMVLARYTFGYYGAIVPCVLNLVVVVTFSMLNCILGGQTLASVTDGRLSWTVGIVIFTILSLIISFFGLKFLHWYEQVAWIPILITLIITVGIGGKHFSDPPTPEPASVAGVMGFAGVQAGLMIPWSAYSADYASYISPGISSWKIFLASYGGLFLSVVPTQCIGAAVAAAAATVPAWEERYAGGDIGGLLNAVLTPLGGFGQFLTVLLSLSVAANLVSIFYSSTLNFQVSIPPLVAVPRYAFSIIIAAVVLPLSIVGSHRFYTAITNILGLMGYWTSVFVVVLIIEHLYFRSNSFSNYDPDAWDQPKRLPPGLAALGTGVLSFGLIVPCISQAWFLGPFAEKAGDIGFEVALGLSAVLYPLLRWAELRRFGR</sequence>
<comment type="subcellular location">
    <subcellularLocation>
        <location evidence="1">Membrane</location>
        <topology evidence="1">Multi-pass membrane protein</topology>
    </subcellularLocation>
</comment>
<dbReference type="PANTHER" id="PTHR31806:SF5">
    <property type="entry name" value="PURINE-CYTOSINE PERMEASE FCY21"/>
    <property type="match status" value="1"/>
</dbReference>